<dbReference type="InterPro" id="IPR002167">
    <property type="entry name" value="GDC-like"/>
</dbReference>
<keyword evidence="6" id="KW-0999">Mitochondrion inner membrane</keyword>
<name>A0A8H3WYI8_GIGMA</name>
<dbReference type="Proteomes" id="UP000439903">
    <property type="component" value="Unassembled WGS sequence"/>
</dbReference>
<evidence type="ECO:0000256" key="7">
    <source>
        <dbReference type="ARBA" id="ARBA00022989"/>
    </source>
</evidence>
<organism evidence="14 15">
    <name type="scientific">Gigaspora margarita</name>
    <dbReference type="NCBI Taxonomy" id="4874"/>
    <lineage>
        <taxon>Eukaryota</taxon>
        <taxon>Fungi</taxon>
        <taxon>Fungi incertae sedis</taxon>
        <taxon>Mucoromycota</taxon>
        <taxon>Glomeromycotina</taxon>
        <taxon>Glomeromycetes</taxon>
        <taxon>Diversisporales</taxon>
        <taxon>Gigasporaceae</taxon>
        <taxon>Gigaspora</taxon>
    </lineage>
</organism>
<comment type="similarity">
    <text evidence="2 11">Belongs to the mitochondrial carrier (TC 2.A.29) family.</text>
</comment>
<sequence length="354" mass="39814">MSTTPTTAQIATTSHSLSSQEKSQSGQDKVVKVRSSSYIIRTFIAGGVAGCVAKTVIAPLDRVKILFQSSNPQFQKYAGSWTGLFQATRKIYIDSGSKGLFQGHSATLIRIFPYAAIKFAAYEQIRHLLMPTRQHETHYKNFVAGSLAGVTSVLCTYPLELVRVRLAFEVRKDSRVSLRSICKQIYHESAASHRRFIHFSIMNFYRGLAPTIMGMIPYAGVSFWTHYMLSEYCRTMLANITTDPSLIAGKKEFMEQESKVPLKTWAELTVGGLAGAISQTISYPLEVIRRRMQVYGAIDPSRFVSMRNTTREIWTKNGLKGFFVGLSIGYLKIIPMIAVSFTVYHRMKLYMGVY</sequence>
<evidence type="ECO:0000256" key="1">
    <source>
        <dbReference type="ARBA" id="ARBA00004448"/>
    </source>
</evidence>
<evidence type="ECO:0000256" key="4">
    <source>
        <dbReference type="ARBA" id="ARBA00022692"/>
    </source>
</evidence>
<keyword evidence="15" id="KW-1185">Reference proteome</keyword>
<dbReference type="GO" id="GO:0005743">
    <property type="term" value="C:mitochondrial inner membrane"/>
    <property type="evidence" value="ECO:0007669"/>
    <property type="project" value="UniProtKB-SubCell"/>
</dbReference>
<evidence type="ECO:0000256" key="5">
    <source>
        <dbReference type="ARBA" id="ARBA00022737"/>
    </source>
</evidence>
<dbReference type="PRINTS" id="PR00928">
    <property type="entry name" value="GRAVESDC"/>
</dbReference>
<feature type="repeat" description="Solcar" evidence="10">
    <location>
        <begin position="262"/>
        <end position="350"/>
    </location>
</feature>
<keyword evidence="9 10" id="KW-0472">Membrane</keyword>
<dbReference type="OrthoDB" id="270584at2759"/>
<feature type="repeat" description="Solcar" evidence="10">
    <location>
        <begin position="136"/>
        <end position="232"/>
    </location>
</feature>
<evidence type="ECO:0000256" key="10">
    <source>
        <dbReference type="PROSITE-ProRule" id="PRU00282"/>
    </source>
</evidence>
<dbReference type="PROSITE" id="PS50920">
    <property type="entry name" value="SOLCAR"/>
    <property type="match status" value="3"/>
</dbReference>
<dbReference type="InterPro" id="IPR023395">
    <property type="entry name" value="MCP_dom_sf"/>
</dbReference>
<keyword evidence="8" id="KW-0496">Mitochondrion</keyword>
<comment type="caution">
    <text evidence="14">The sequence shown here is derived from an EMBL/GenBank/DDBJ whole genome shotgun (WGS) entry which is preliminary data.</text>
</comment>
<reference evidence="14 15" key="1">
    <citation type="journal article" date="2019" name="Environ. Microbiol.">
        <title>At the nexus of three kingdoms: the genome of the mycorrhizal fungus Gigaspora margarita provides insights into plant, endobacterial and fungal interactions.</title>
        <authorList>
            <person name="Venice F."/>
            <person name="Ghignone S."/>
            <person name="Salvioli di Fossalunga A."/>
            <person name="Amselem J."/>
            <person name="Novero M."/>
            <person name="Xianan X."/>
            <person name="Sedzielewska Toro K."/>
            <person name="Morin E."/>
            <person name="Lipzen A."/>
            <person name="Grigoriev I.V."/>
            <person name="Henrissat B."/>
            <person name="Martin F.M."/>
            <person name="Bonfante P."/>
        </authorList>
    </citation>
    <scope>NUCLEOTIDE SEQUENCE [LARGE SCALE GENOMIC DNA]</scope>
    <source>
        <strain evidence="14 15">BEG34</strain>
    </source>
</reference>
<feature type="repeat" description="Solcar" evidence="10">
    <location>
        <begin position="37"/>
        <end position="128"/>
    </location>
</feature>
<dbReference type="Pfam" id="PF00153">
    <property type="entry name" value="Mito_carr"/>
    <property type="match status" value="3"/>
</dbReference>
<evidence type="ECO:0000313" key="15">
    <source>
        <dbReference type="Proteomes" id="UP000439903"/>
    </source>
</evidence>
<dbReference type="Gene3D" id="1.50.40.10">
    <property type="entry name" value="Mitochondrial carrier domain"/>
    <property type="match status" value="1"/>
</dbReference>
<evidence type="ECO:0000256" key="13">
    <source>
        <dbReference type="SAM" id="Phobius"/>
    </source>
</evidence>
<dbReference type="InterPro" id="IPR002067">
    <property type="entry name" value="MCP"/>
</dbReference>
<accession>A0A8H3WYI8</accession>
<evidence type="ECO:0000256" key="12">
    <source>
        <dbReference type="SAM" id="MobiDB-lite"/>
    </source>
</evidence>
<keyword evidence="4 10" id="KW-0812">Transmembrane</keyword>
<protein>
    <submittedName>
        <fullName evidence="14">Mitochondrial carrier</fullName>
    </submittedName>
</protein>
<proteinExistence type="inferred from homology"/>
<gene>
    <name evidence="14" type="ORF">F8M41_014556</name>
</gene>
<dbReference type="GO" id="GO:0055085">
    <property type="term" value="P:transmembrane transport"/>
    <property type="evidence" value="ECO:0007669"/>
    <property type="project" value="InterPro"/>
</dbReference>
<keyword evidence="5" id="KW-0677">Repeat</keyword>
<evidence type="ECO:0000256" key="6">
    <source>
        <dbReference type="ARBA" id="ARBA00022792"/>
    </source>
</evidence>
<feature type="transmembrane region" description="Helical" evidence="13">
    <location>
        <begin position="204"/>
        <end position="227"/>
    </location>
</feature>
<keyword evidence="7 13" id="KW-1133">Transmembrane helix</keyword>
<dbReference type="InterPro" id="IPR018108">
    <property type="entry name" value="MCP_transmembrane"/>
</dbReference>
<dbReference type="EMBL" id="WTPW01002998">
    <property type="protein sequence ID" value="KAF0357400.1"/>
    <property type="molecule type" value="Genomic_DNA"/>
</dbReference>
<evidence type="ECO:0000313" key="14">
    <source>
        <dbReference type="EMBL" id="KAF0357400.1"/>
    </source>
</evidence>
<feature type="region of interest" description="Disordered" evidence="12">
    <location>
        <begin position="1"/>
        <end position="25"/>
    </location>
</feature>
<evidence type="ECO:0000256" key="9">
    <source>
        <dbReference type="ARBA" id="ARBA00023136"/>
    </source>
</evidence>
<dbReference type="SUPFAM" id="SSF103506">
    <property type="entry name" value="Mitochondrial carrier"/>
    <property type="match status" value="1"/>
</dbReference>
<dbReference type="AlphaFoldDB" id="A0A8H3WYI8"/>
<evidence type="ECO:0000256" key="3">
    <source>
        <dbReference type="ARBA" id="ARBA00022448"/>
    </source>
</evidence>
<dbReference type="PRINTS" id="PR00926">
    <property type="entry name" value="MITOCARRIER"/>
</dbReference>
<comment type="subcellular location">
    <subcellularLocation>
        <location evidence="1">Mitochondrion inner membrane</location>
        <topology evidence="1">Multi-pass membrane protein</topology>
    </subcellularLocation>
</comment>
<evidence type="ECO:0000256" key="11">
    <source>
        <dbReference type="RuleBase" id="RU000488"/>
    </source>
</evidence>
<keyword evidence="3 11" id="KW-0813">Transport</keyword>
<evidence type="ECO:0000256" key="2">
    <source>
        <dbReference type="ARBA" id="ARBA00006375"/>
    </source>
</evidence>
<feature type="transmembrane region" description="Helical" evidence="13">
    <location>
        <begin position="322"/>
        <end position="344"/>
    </location>
</feature>
<dbReference type="PANTHER" id="PTHR24089">
    <property type="entry name" value="SOLUTE CARRIER FAMILY 25"/>
    <property type="match status" value="1"/>
</dbReference>
<evidence type="ECO:0000256" key="8">
    <source>
        <dbReference type="ARBA" id="ARBA00023128"/>
    </source>
</evidence>